<dbReference type="AlphaFoldDB" id="A0A4E0QYV5"/>
<dbReference type="EMBL" id="JXXN02005044">
    <property type="protein sequence ID" value="THD20163.1"/>
    <property type="molecule type" value="Genomic_DNA"/>
</dbReference>
<organism evidence="2 3">
    <name type="scientific">Fasciola hepatica</name>
    <name type="common">Liver fluke</name>
    <dbReference type="NCBI Taxonomy" id="6192"/>
    <lineage>
        <taxon>Eukaryota</taxon>
        <taxon>Metazoa</taxon>
        <taxon>Spiralia</taxon>
        <taxon>Lophotrochozoa</taxon>
        <taxon>Platyhelminthes</taxon>
        <taxon>Trematoda</taxon>
        <taxon>Digenea</taxon>
        <taxon>Plagiorchiida</taxon>
        <taxon>Echinostomata</taxon>
        <taxon>Echinostomatoidea</taxon>
        <taxon>Fasciolidae</taxon>
        <taxon>Fasciola</taxon>
    </lineage>
</organism>
<keyword evidence="3" id="KW-1185">Reference proteome</keyword>
<gene>
    <name evidence="2" type="ORF">D915_008998</name>
</gene>
<sequence length="445" mass="48803">MTPSGASLTNVEDGKSEKVSTPQCSMSLIQAWERREDIQSVQPHVDVTDAWSSDGGSVSSSSCGSDRPGSAHEDAAHDLETRSNYQLSRDPSFEENVHTGASYLKRARIFTSEEAITQAIDRWQAYIRLCTRALGRLRQQLVDSYVPFALEQCRKGTGRTGIVRNSTHSDDDSRSIEVHRPFGRRQKALRNMLRHSVKVANQRHQSCLSRFAIVSNRLAKWRKPSSTPRCLYRDPTTTTWENNCMNHCLPLLPVCAQHLVLLNPAPQLPTLNADDAASSPCPCDRIPAPSASDVQTDDSCSTVNEFVNEEQSRKTQKNSTAGKKISLNRTSRITATETAVSVLTNVADLQLPTQYLLQRCAGDGSGHPCMEPVIAWSTDSRCVQHTSLSSLCNPRSTMWSKSDISSASTTGLDDLPACESASPSDIHSLILSVLNSDASVKSEAD</sequence>
<name>A0A4E0QYV5_FASHE</name>
<evidence type="ECO:0000313" key="2">
    <source>
        <dbReference type="EMBL" id="THD20163.1"/>
    </source>
</evidence>
<accession>A0A4E0QYV5</accession>
<feature type="region of interest" description="Disordered" evidence="1">
    <location>
        <begin position="38"/>
        <end position="73"/>
    </location>
</feature>
<feature type="compositionally biased region" description="Low complexity" evidence="1">
    <location>
        <begin position="52"/>
        <end position="68"/>
    </location>
</feature>
<feature type="compositionally biased region" description="Polar residues" evidence="1">
    <location>
        <begin position="1"/>
        <end position="10"/>
    </location>
</feature>
<dbReference type="GO" id="GO:0016740">
    <property type="term" value="F:transferase activity"/>
    <property type="evidence" value="ECO:0007669"/>
    <property type="project" value="UniProtKB-KW"/>
</dbReference>
<reference evidence="2" key="1">
    <citation type="submission" date="2019-03" db="EMBL/GenBank/DDBJ databases">
        <title>Improved annotation for the trematode Fasciola hepatica.</title>
        <authorList>
            <person name="Choi Y.-J."/>
            <person name="Martin J."/>
            <person name="Mitreva M."/>
        </authorList>
    </citation>
    <scope>NUCLEOTIDE SEQUENCE [LARGE SCALE GENOMIC DNA]</scope>
</reference>
<evidence type="ECO:0000313" key="3">
    <source>
        <dbReference type="Proteomes" id="UP000230066"/>
    </source>
</evidence>
<proteinExistence type="predicted"/>
<feature type="region of interest" description="Disordered" evidence="1">
    <location>
        <begin position="1"/>
        <end position="23"/>
    </location>
</feature>
<evidence type="ECO:0000256" key="1">
    <source>
        <dbReference type="SAM" id="MobiDB-lite"/>
    </source>
</evidence>
<protein>
    <submittedName>
        <fullName evidence="2">Acetyl coenzyme A C acetyltransferase</fullName>
    </submittedName>
</protein>
<comment type="caution">
    <text evidence="2">The sequence shown here is derived from an EMBL/GenBank/DDBJ whole genome shotgun (WGS) entry which is preliminary data.</text>
</comment>
<dbReference type="Proteomes" id="UP000230066">
    <property type="component" value="Unassembled WGS sequence"/>
</dbReference>